<keyword evidence="2" id="KW-0812">Transmembrane</keyword>
<evidence type="ECO:0000313" key="4">
    <source>
        <dbReference type="Proteomes" id="UP000499080"/>
    </source>
</evidence>
<feature type="transmembrane region" description="Helical" evidence="2">
    <location>
        <begin position="42"/>
        <end position="59"/>
    </location>
</feature>
<gene>
    <name evidence="3" type="ORF">AVEN_92936_1</name>
</gene>
<dbReference type="EMBL" id="BGPR01060420">
    <property type="protein sequence ID" value="GBO36280.1"/>
    <property type="molecule type" value="Genomic_DNA"/>
</dbReference>
<proteinExistence type="predicted"/>
<comment type="caution">
    <text evidence="3">The sequence shown here is derived from an EMBL/GenBank/DDBJ whole genome shotgun (WGS) entry which is preliminary data.</text>
</comment>
<feature type="compositionally biased region" description="Polar residues" evidence="1">
    <location>
        <begin position="139"/>
        <end position="156"/>
    </location>
</feature>
<feature type="compositionally biased region" description="Polar residues" evidence="1">
    <location>
        <begin position="170"/>
        <end position="179"/>
    </location>
</feature>
<dbReference type="Proteomes" id="UP000499080">
    <property type="component" value="Unassembled WGS sequence"/>
</dbReference>
<keyword evidence="2" id="KW-0472">Membrane</keyword>
<sequence>MSSLKEALVLLIKRKFYNRQKLISKFRWNSTFLTSFNPKKPFWPIRFVLFVTVCIFGCLPENTKALFQIDKREINQISSSSRFAFVDYEIRTDVPFLQRVDLQISRESSSERMQWPSGLFDARAIYRYNAGNHRCTYKPTNHIDSSVPTAGNNANRGRSLRKDRPLERSLIQTRSRVDK</sequence>
<evidence type="ECO:0000256" key="2">
    <source>
        <dbReference type="SAM" id="Phobius"/>
    </source>
</evidence>
<name>A0A4Y2WIT1_ARAVE</name>
<organism evidence="3 4">
    <name type="scientific">Araneus ventricosus</name>
    <name type="common">Orbweaver spider</name>
    <name type="synonym">Epeira ventricosa</name>
    <dbReference type="NCBI Taxonomy" id="182803"/>
    <lineage>
        <taxon>Eukaryota</taxon>
        <taxon>Metazoa</taxon>
        <taxon>Ecdysozoa</taxon>
        <taxon>Arthropoda</taxon>
        <taxon>Chelicerata</taxon>
        <taxon>Arachnida</taxon>
        <taxon>Araneae</taxon>
        <taxon>Araneomorphae</taxon>
        <taxon>Entelegynae</taxon>
        <taxon>Araneoidea</taxon>
        <taxon>Araneidae</taxon>
        <taxon>Araneus</taxon>
    </lineage>
</organism>
<protein>
    <submittedName>
        <fullName evidence="3">Uncharacterized protein</fullName>
    </submittedName>
</protein>
<feature type="region of interest" description="Disordered" evidence="1">
    <location>
        <begin position="139"/>
        <end position="179"/>
    </location>
</feature>
<accession>A0A4Y2WIT1</accession>
<keyword evidence="2" id="KW-1133">Transmembrane helix</keyword>
<reference evidence="3 4" key="1">
    <citation type="journal article" date="2019" name="Sci. Rep.">
        <title>Orb-weaving spider Araneus ventricosus genome elucidates the spidroin gene catalogue.</title>
        <authorList>
            <person name="Kono N."/>
            <person name="Nakamura H."/>
            <person name="Ohtoshi R."/>
            <person name="Moran D.A.P."/>
            <person name="Shinohara A."/>
            <person name="Yoshida Y."/>
            <person name="Fujiwara M."/>
            <person name="Mori M."/>
            <person name="Tomita M."/>
            <person name="Arakawa K."/>
        </authorList>
    </citation>
    <scope>NUCLEOTIDE SEQUENCE [LARGE SCALE GENOMIC DNA]</scope>
</reference>
<dbReference type="AlphaFoldDB" id="A0A4Y2WIT1"/>
<evidence type="ECO:0000313" key="3">
    <source>
        <dbReference type="EMBL" id="GBO36280.1"/>
    </source>
</evidence>
<evidence type="ECO:0000256" key="1">
    <source>
        <dbReference type="SAM" id="MobiDB-lite"/>
    </source>
</evidence>
<keyword evidence="4" id="KW-1185">Reference proteome</keyword>